<name>A0A4Y2GJU5_ARAVE</name>
<dbReference type="AlphaFoldDB" id="A0A4Y2GJU5"/>
<proteinExistence type="predicted"/>
<sequence length="108" mass="12606">MKTSILTFSEKKFDLPKLRAVGNEGVVVKMKLKRNKDFERPSSATVCLFHANELSLHVLQHLEGKTTVPKEYFEEIGKKEYCEKMRVIRFGKIEIAFFHVYLDEPITE</sequence>
<reference evidence="1 2" key="1">
    <citation type="journal article" date="2019" name="Sci. Rep.">
        <title>Orb-weaving spider Araneus ventricosus genome elucidates the spidroin gene catalogue.</title>
        <authorList>
            <person name="Kono N."/>
            <person name="Nakamura H."/>
            <person name="Ohtoshi R."/>
            <person name="Moran D.A.P."/>
            <person name="Shinohara A."/>
            <person name="Yoshida Y."/>
            <person name="Fujiwara M."/>
            <person name="Mori M."/>
            <person name="Tomita M."/>
            <person name="Arakawa K."/>
        </authorList>
    </citation>
    <scope>NUCLEOTIDE SEQUENCE [LARGE SCALE GENOMIC DNA]</scope>
</reference>
<comment type="caution">
    <text evidence="1">The sequence shown here is derived from an EMBL/GenBank/DDBJ whole genome shotgun (WGS) entry which is preliminary data.</text>
</comment>
<protein>
    <submittedName>
        <fullName evidence="1">Uncharacterized protein</fullName>
    </submittedName>
</protein>
<dbReference type="Proteomes" id="UP000499080">
    <property type="component" value="Unassembled WGS sequence"/>
</dbReference>
<keyword evidence="2" id="KW-1185">Reference proteome</keyword>
<evidence type="ECO:0000313" key="2">
    <source>
        <dbReference type="Proteomes" id="UP000499080"/>
    </source>
</evidence>
<organism evidence="1 2">
    <name type="scientific">Araneus ventricosus</name>
    <name type="common">Orbweaver spider</name>
    <name type="synonym">Epeira ventricosa</name>
    <dbReference type="NCBI Taxonomy" id="182803"/>
    <lineage>
        <taxon>Eukaryota</taxon>
        <taxon>Metazoa</taxon>
        <taxon>Ecdysozoa</taxon>
        <taxon>Arthropoda</taxon>
        <taxon>Chelicerata</taxon>
        <taxon>Arachnida</taxon>
        <taxon>Araneae</taxon>
        <taxon>Araneomorphae</taxon>
        <taxon>Entelegynae</taxon>
        <taxon>Araneoidea</taxon>
        <taxon>Araneidae</taxon>
        <taxon>Araneus</taxon>
    </lineage>
</organism>
<accession>A0A4Y2GJU5</accession>
<gene>
    <name evidence="1" type="ORF">AVEN_126394_1</name>
</gene>
<evidence type="ECO:0000313" key="1">
    <source>
        <dbReference type="EMBL" id="GBM52314.1"/>
    </source>
</evidence>
<dbReference type="EMBL" id="BGPR01001373">
    <property type="protein sequence ID" value="GBM52314.1"/>
    <property type="molecule type" value="Genomic_DNA"/>
</dbReference>